<dbReference type="SUPFAM" id="SSF48371">
    <property type="entry name" value="ARM repeat"/>
    <property type="match status" value="1"/>
</dbReference>
<protein>
    <recommendedName>
        <fullName evidence="3">HEAT repeat domain-containing protein</fullName>
    </recommendedName>
</protein>
<sequence length="260" mass="28358">MDCRMDFARGIEQHLLSPGASLAGCIGRLHREELIKWTRDCILEELSGNGQPSQEAFAVTLAQGPAWQLKVVQQSVNTRFLYTQPFELVVMPLNGALTVETWEIAPYPLLAEGSRIQHCGSAVLEAGSALLCGASGTVHDLRIQQPTLVAKLIGAVREPLQWMIDREQGEVVQAISSSPVHSELEIMARTLGALRDGGAETLASLASHESHFVRWSAMQAMGRVDVQQALQLLDHARNDANAQIRQSASKVLARHAEARS</sequence>
<dbReference type="PROSITE" id="PS51257">
    <property type="entry name" value="PROKAR_LIPOPROTEIN"/>
    <property type="match status" value="1"/>
</dbReference>
<dbReference type="Proteomes" id="UP000037632">
    <property type="component" value="Unassembled WGS sequence"/>
</dbReference>
<gene>
    <name evidence="1" type="ORF">VL23_06910</name>
</gene>
<evidence type="ECO:0000313" key="1">
    <source>
        <dbReference type="EMBL" id="KOO82969.1"/>
    </source>
</evidence>
<comment type="caution">
    <text evidence="1">The sequence shown here is derived from an EMBL/GenBank/DDBJ whole genome shotgun (WGS) entry which is preliminary data.</text>
</comment>
<evidence type="ECO:0008006" key="3">
    <source>
        <dbReference type="Google" id="ProtNLM"/>
    </source>
</evidence>
<accession>A0AB34TJB8</accession>
<dbReference type="Pfam" id="PF13646">
    <property type="entry name" value="HEAT_2"/>
    <property type="match status" value="1"/>
</dbReference>
<dbReference type="InterPro" id="IPR016024">
    <property type="entry name" value="ARM-type_fold"/>
</dbReference>
<dbReference type="InterPro" id="IPR011989">
    <property type="entry name" value="ARM-like"/>
</dbReference>
<reference evidence="1 2" key="1">
    <citation type="journal article" date="2015" name="Antimicrob. Agents Chemother.">
        <title>Whole-Genome Sequencing Identifies Emergence of a Quinolone Resistance Mutation in a Case of Stenotrophomonas maltophilia Bacteremia.</title>
        <authorList>
            <person name="Pak T.R."/>
            <person name="Altman D.R."/>
            <person name="Attie O."/>
            <person name="Sebra R."/>
            <person name="Hamula C.L."/>
            <person name="Lewis M."/>
            <person name="Deikus G."/>
            <person name="Newman L.C."/>
            <person name="Fang G."/>
            <person name="Hand J."/>
            <person name="Papel G."/>
            <person name="Wallach F."/>
            <person name="Schadt E.E."/>
            <person name="Huprikar S."/>
            <person name="van Bakel H."/>
            <person name="Kasarskis A."/>
            <person name="Bashir A."/>
        </authorList>
    </citation>
    <scope>NUCLEOTIDE SEQUENCE [LARGE SCALE GENOMIC DNA]</scope>
    <source>
        <strain evidence="1 2">ISMMS6</strain>
    </source>
</reference>
<name>A0AB34TJB8_STEMA</name>
<evidence type="ECO:0000313" key="2">
    <source>
        <dbReference type="Proteomes" id="UP000037632"/>
    </source>
</evidence>
<dbReference type="Gene3D" id="1.25.10.10">
    <property type="entry name" value="Leucine-rich Repeat Variant"/>
    <property type="match status" value="1"/>
</dbReference>
<dbReference type="EMBL" id="JZIW01000001">
    <property type="protein sequence ID" value="KOO82969.1"/>
    <property type="molecule type" value="Genomic_DNA"/>
</dbReference>
<proteinExistence type="predicted"/>
<organism evidence="1 2">
    <name type="scientific">Stenotrophomonas maltophilia</name>
    <name type="common">Pseudomonas maltophilia</name>
    <name type="synonym">Xanthomonas maltophilia</name>
    <dbReference type="NCBI Taxonomy" id="40324"/>
    <lineage>
        <taxon>Bacteria</taxon>
        <taxon>Pseudomonadati</taxon>
        <taxon>Pseudomonadota</taxon>
        <taxon>Gammaproteobacteria</taxon>
        <taxon>Lysobacterales</taxon>
        <taxon>Lysobacteraceae</taxon>
        <taxon>Stenotrophomonas</taxon>
        <taxon>Stenotrophomonas maltophilia group</taxon>
    </lineage>
</organism>
<dbReference type="AlphaFoldDB" id="A0AB34TJB8"/>